<sequence length="69" mass="7675">MSHKVAELVEQKELTLNYVPTADNIAAMFTKALGPQRFNMLRQLLGVEDVAQAVASTGLSERLDREDDQ</sequence>
<keyword evidence="2" id="KW-1185">Reference proteome</keyword>
<name>A0A225VNQ7_9STRA</name>
<comment type="caution">
    <text evidence="1">The sequence shown here is derived from an EMBL/GenBank/DDBJ whole genome shotgun (WGS) entry which is preliminary data.</text>
</comment>
<reference evidence="2" key="1">
    <citation type="submission" date="2017-03" db="EMBL/GenBank/DDBJ databases">
        <title>Phytopthora megakarya and P. palmivora, two closely related causual agents of cacao black pod achieved similar genome size and gene model numbers by different mechanisms.</title>
        <authorList>
            <person name="Ali S."/>
            <person name="Shao J."/>
            <person name="Larry D.J."/>
            <person name="Kronmiller B."/>
            <person name="Shen D."/>
            <person name="Strem M.D."/>
            <person name="Melnick R.L."/>
            <person name="Guiltinan M.J."/>
            <person name="Tyler B.M."/>
            <person name="Meinhardt L.W."/>
            <person name="Bailey B.A."/>
        </authorList>
    </citation>
    <scope>NUCLEOTIDE SEQUENCE [LARGE SCALE GENOMIC DNA]</scope>
    <source>
        <strain evidence="2">zdho120</strain>
    </source>
</reference>
<accession>A0A225VNQ7</accession>
<evidence type="ECO:0000313" key="2">
    <source>
        <dbReference type="Proteomes" id="UP000198211"/>
    </source>
</evidence>
<dbReference type="EMBL" id="NBNE01003735">
    <property type="protein sequence ID" value="OWZ06975.1"/>
    <property type="molecule type" value="Genomic_DNA"/>
</dbReference>
<dbReference type="OrthoDB" id="122737at2759"/>
<dbReference type="Proteomes" id="UP000198211">
    <property type="component" value="Unassembled WGS sequence"/>
</dbReference>
<proteinExistence type="predicted"/>
<gene>
    <name evidence="1" type="ORF">PHMEG_00020697</name>
</gene>
<evidence type="ECO:0000313" key="1">
    <source>
        <dbReference type="EMBL" id="OWZ06975.1"/>
    </source>
</evidence>
<organism evidence="1 2">
    <name type="scientific">Phytophthora megakarya</name>
    <dbReference type="NCBI Taxonomy" id="4795"/>
    <lineage>
        <taxon>Eukaryota</taxon>
        <taxon>Sar</taxon>
        <taxon>Stramenopiles</taxon>
        <taxon>Oomycota</taxon>
        <taxon>Peronosporomycetes</taxon>
        <taxon>Peronosporales</taxon>
        <taxon>Peronosporaceae</taxon>
        <taxon>Phytophthora</taxon>
    </lineage>
</organism>
<protein>
    <submittedName>
        <fullName evidence="1">Uncharacterized protein</fullName>
    </submittedName>
</protein>
<dbReference type="AlphaFoldDB" id="A0A225VNQ7"/>